<name>A0A2S1QXI5_9FLAO</name>
<keyword evidence="1" id="KW-0732">Signal</keyword>
<proteinExistence type="predicted"/>
<accession>A0A2S1QXI5</accession>
<gene>
    <name evidence="2" type="ORF">HYN59_08130</name>
</gene>
<feature type="signal peptide" evidence="1">
    <location>
        <begin position="1"/>
        <end position="20"/>
    </location>
</feature>
<dbReference type="OrthoDB" id="1444189at2"/>
<dbReference type="Proteomes" id="UP000244929">
    <property type="component" value="Chromosome"/>
</dbReference>
<keyword evidence="3" id="KW-1185">Reference proteome</keyword>
<dbReference type="RefSeq" id="WP_108777799.1">
    <property type="nucleotide sequence ID" value="NZ_CP029186.1"/>
</dbReference>
<evidence type="ECO:0000313" key="3">
    <source>
        <dbReference type="Proteomes" id="UP000244929"/>
    </source>
</evidence>
<evidence type="ECO:0000256" key="1">
    <source>
        <dbReference type="SAM" id="SignalP"/>
    </source>
</evidence>
<feature type="chain" id="PRO_5015640239" description="DUF4595 domain-containing protein" evidence="1">
    <location>
        <begin position="21"/>
        <end position="253"/>
    </location>
</feature>
<protein>
    <recommendedName>
        <fullName evidence="4">DUF4595 domain-containing protein</fullName>
    </recommendedName>
</protein>
<dbReference type="Gene3D" id="2.180.10.10">
    <property type="entry name" value="RHS repeat-associated core"/>
    <property type="match status" value="1"/>
</dbReference>
<evidence type="ECO:0008006" key="4">
    <source>
        <dbReference type="Google" id="ProtNLM"/>
    </source>
</evidence>
<dbReference type="AlphaFoldDB" id="A0A2S1QXI5"/>
<dbReference type="PROSITE" id="PS51257">
    <property type="entry name" value="PROKAR_LIPOPROTEIN"/>
    <property type="match status" value="1"/>
</dbReference>
<dbReference type="KEGG" id="falb:HYN59_08130"/>
<reference evidence="2 3" key="1">
    <citation type="submission" date="2018-04" db="EMBL/GenBank/DDBJ databases">
        <title>Genome sequencing of Flavobacterium sp. HYN0059.</title>
        <authorList>
            <person name="Yi H."/>
            <person name="Baek C."/>
        </authorList>
    </citation>
    <scope>NUCLEOTIDE SEQUENCE [LARGE SCALE GENOMIC DNA]</scope>
    <source>
        <strain evidence="2 3">HYN0059</strain>
    </source>
</reference>
<organism evidence="2 3">
    <name type="scientific">Flavobacterium album</name>
    <dbReference type="NCBI Taxonomy" id="2175091"/>
    <lineage>
        <taxon>Bacteria</taxon>
        <taxon>Pseudomonadati</taxon>
        <taxon>Bacteroidota</taxon>
        <taxon>Flavobacteriia</taxon>
        <taxon>Flavobacteriales</taxon>
        <taxon>Flavobacteriaceae</taxon>
        <taxon>Flavobacterium</taxon>
    </lineage>
</organism>
<evidence type="ECO:0000313" key="2">
    <source>
        <dbReference type="EMBL" id="AWH85095.1"/>
    </source>
</evidence>
<dbReference type="EMBL" id="CP029186">
    <property type="protein sequence ID" value="AWH85095.1"/>
    <property type="molecule type" value="Genomic_DNA"/>
</dbReference>
<sequence>MKKIYAVAAALLLIITSCSSDQNPENNGTDAVLLTKKIEQSQNGTIVTTLYQYDGEKLVAISNSAGQNNVFTYTGDQITKVEHTGNNEDAKTTEFTYDDEGRVSEMLEYGFNTILGEEGEVPVQEPWANRTTYAYNDDGTITLVTYAGDHESQTEVIKEGTLTVANGNVTAYTSASGNSAYTFDGSNNPEMNITGISPVNIAWQLGGINNITAASHSNGSGSYTATYTYDQDGYPLTGTKTDASGTTQIWYLY</sequence>